<dbReference type="AlphaFoldDB" id="A0A1H8AJU5"/>
<name>A0A1H8AJU5_9SPHI</name>
<keyword evidence="2" id="KW-1185">Reference proteome</keyword>
<dbReference type="OrthoDB" id="799223at2"/>
<reference evidence="2" key="1">
    <citation type="submission" date="2016-10" db="EMBL/GenBank/DDBJ databases">
        <authorList>
            <person name="Varghese N."/>
            <person name="Submissions S."/>
        </authorList>
    </citation>
    <scope>NUCLEOTIDE SEQUENCE [LARGE SCALE GENOMIC DNA]</scope>
    <source>
        <strain evidence="2">Gh-48</strain>
    </source>
</reference>
<dbReference type="SUPFAM" id="SSF46785">
    <property type="entry name" value="Winged helix' DNA-binding domain"/>
    <property type="match status" value="1"/>
</dbReference>
<dbReference type="EMBL" id="FOCL01000001">
    <property type="protein sequence ID" value="SEM70756.1"/>
    <property type="molecule type" value="Genomic_DNA"/>
</dbReference>
<proteinExistence type="predicted"/>
<sequence>MNIQYPFRSSKSRLTKPQEQMQLISGYIINQMLTSKEGKDAESIWLDVRATGLDISHSSFNNKLKKLVEAGLIEKISFGYNKYLYRAKT</sequence>
<protein>
    <submittedName>
        <fullName evidence="1">Uncharacterized protein</fullName>
    </submittedName>
</protein>
<dbReference type="Proteomes" id="UP000198942">
    <property type="component" value="Unassembled WGS sequence"/>
</dbReference>
<dbReference type="Gene3D" id="1.10.10.10">
    <property type="entry name" value="Winged helix-like DNA-binding domain superfamily/Winged helix DNA-binding domain"/>
    <property type="match status" value="1"/>
</dbReference>
<evidence type="ECO:0000313" key="2">
    <source>
        <dbReference type="Proteomes" id="UP000198942"/>
    </source>
</evidence>
<dbReference type="InterPro" id="IPR036388">
    <property type="entry name" value="WH-like_DNA-bd_sf"/>
</dbReference>
<evidence type="ECO:0000313" key="1">
    <source>
        <dbReference type="EMBL" id="SEM70756.1"/>
    </source>
</evidence>
<organism evidence="1 2">
    <name type="scientific">Mucilaginibacter gossypiicola</name>
    <dbReference type="NCBI Taxonomy" id="551995"/>
    <lineage>
        <taxon>Bacteria</taxon>
        <taxon>Pseudomonadati</taxon>
        <taxon>Bacteroidota</taxon>
        <taxon>Sphingobacteriia</taxon>
        <taxon>Sphingobacteriales</taxon>
        <taxon>Sphingobacteriaceae</taxon>
        <taxon>Mucilaginibacter</taxon>
    </lineage>
</organism>
<accession>A0A1H8AJU5</accession>
<dbReference type="RefSeq" id="WP_091207281.1">
    <property type="nucleotide sequence ID" value="NZ_FOCL01000001.1"/>
</dbReference>
<gene>
    <name evidence="1" type="ORF">SAMN05192574_101542</name>
</gene>
<dbReference type="InterPro" id="IPR036390">
    <property type="entry name" value="WH_DNA-bd_sf"/>
</dbReference>